<reference evidence="9 10" key="1">
    <citation type="submission" date="2019-01" db="EMBL/GenBank/DDBJ databases">
        <title>Genome sequencing of the rare red list fungi Fomitopsis rosea.</title>
        <authorList>
            <person name="Buettner E."/>
            <person name="Kellner H."/>
        </authorList>
    </citation>
    <scope>NUCLEOTIDE SEQUENCE [LARGE SCALE GENOMIC DNA]</scope>
    <source>
        <strain evidence="9 10">DSM 105464</strain>
    </source>
</reference>
<dbReference type="EC" id="5.6.2.4" evidence="5"/>
<dbReference type="Pfam" id="PF00271">
    <property type="entry name" value="Helicase_C"/>
    <property type="match status" value="1"/>
</dbReference>
<evidence type="ECO:0000256" key="6">
    <source>
        <dbReference type="SAM" id="MobiDB-lite"/>
    </source>
</evidence>
<comment type="catalytic activity">
    <reaction evidence="4">
        <text>Couples ATP hydrolysis with the unwinding of duplex DNA by translocating in the 3'-5' direction.</text>
        <dbReference type="EC" id="5.6.2.4"/>
    </reaction>
</comment>
<dbReference type="GO" id="GO:0009378">
    <property type="term" value="F:four-way junction helicase activity"/>
    <property type="evidence" value="ECO:0007669"/>
    <property type="project" value="TreeGrafter"/>
</dbReference>
<dbReference type="EMBL" id="SEKV01000138">
    <property type="protein sequence ID" value="TFY63189.1"/>
    <property type="molecule type" value="Genomic_DNA"/>
</dbReference>
<comment type="caution">
    <text evidence="9">The sequence shown here is derived from an EMBL/GenBank/DDBJ whole genome shotgun (WGS) entry which is preliminary data.</text>
</comment>
<dbReference type="PANTHER" id="PTHR13710">
    <property type="entry name" value="DNA HELICASE RECQ FAMILY MEMBER"/>
    <property type="match status" value="1"/>
</dbReference>
<dbReference type="InterPro" id="IPR027417">
    <property type="entry name" value="P-loop_NTPase"/>
</dbReference>
<dbReference type="GO" id="GO:0005694">
    <property type="term" value="C:chromosome"/>
    <property type="evidence" value="ECO:0007669"/>
    <property type="project" value="TreeGrafter"/>
</dbReference>
<evidence type="ECO:0000313" key="10">
    <source>
        <dbReference type="Proteomes" id="UP000298390"/>
    </source>
</evidence>
<dbReference type="InterPro" id="IPR014001">
    <property type="entry name" value="Helicase_ATP-bd"/>
</dbReference>
<dbReference type="GO" id="GO:0005634">
    <property type="term" value="C:nucleus"/>
    <property type="evidence" value="ECO:0007669"/>
    <property type="project" value="TreeGrafter"/>
</dbReference>
<dbReference type="AlphaFoldDB" id="A0A4Y9YQ68"/>
<evidence type="ECO:0000259" key="7">
    <source>
        <dbReference type="PROSITE" id="PS51192"/>
    </source>
</evidence>
<dbReference type="SMART" id="SM00487">
    <property type="entry name" value="DEXDc"/>
    <property type="match status" value="1"/>
</dbReference>
<feature type="compositionally biased region" description="Pro residues" evidence="6">
    <location>
        <begin position="1"/>
        <end position="12"/>
    </location>
</feature>
<feature type="region of interest" description="Disordered" evidence="6">
    <location>
        <begin position="1"/>
        <end position="27"/>
    </location>
</feature>
<evidence type="ECO:0000256" key="3">
    <source>
        <dbReference type="ARBA" id="ARBA00022840"/>
    </source>
</evidence>
<keyword evidence="3" id="KW-0067">ATP-binding</keyword>
<dbReference type="PROSITE" id="PS51194">
    <property type="entry name" value="HELICASE_CTER"/>
    <property type="match status" value="1"/>
</dbReference>
<keyword evidence="2" id="KW-0547">Nucleotide-binding</keyword>
<dbReference type="GO" id="GO:0003676">
    <property type="term" value="F:nucleic acid binding"/>
    <property type="evidence" value="ECO:0007669"/>
    <property type="project" value="InterPro"/>
</dbReference>
<protein>
    <recommendedName>
        <fullName evidence="5">DNA 3'-5' helicase</fullName>
        <ecNumber evidence="5">5.6.2.4</ecNumber>
    </recommendedName>
</protein>
<dbReference type="GO" id="GO:0043138">
    <property type="term" value="F:3'-5' DNA helicase activity"/>
    <property type="evidence" value="ECO:0007669"/>
    <property type="project" value="UniProtKB-EC"/>
</dbReference>
<feature type="region of interest" description="Disordered" evidence="6">
    <location>
        <begin position="490"/>
        <end position="521"/>
    </location>
</feature>
<organism evidence="9 10">
    <name type="scientific">Rhodofomes roseus</name>
    <dbReference type="NCBI Taxonomy" id="34475"/>
    <lineage>
        <taxon>Eukaryota</taxon>
        <taxon>Fungi</taxon>
        <taxon>Dikarya</taxon>
        <taxon>Basidiomycota</taxon>
        <taxon>Agaricomycotina</taxon>
        <taxon>Agaricomycetes</taxon>
        <taxon>Polyporales</taxon>
        <taxon>Rhodofomes</taxon>
    </lineage>
</organism>
<dbReference type="STRING" id="34475.A0A4Y9YQ68"/>
<feature type="region of interest" description="Disordered" evidence="6">
    <location>
        <begin position="401"/>
        <end position="426"/>
    </location>
</feature>
<dbReference type="SMART" id="SM00490">
    <property type="entry name" value="HELICc"/>
    <property type="match status" value="1"/>
</dbReference>
<accession>A0A4Y9YQ68</accession>
<dbReference type="InterPro" id="IPR001650">
    <property type="entry name" value="Helicase_C-like"/>
</dbReference>
<feature type="domain" description="Helicase C-terminal" evidence="8">
    <location>
        <begin position="265"/>
        <end position="421"/>
    </location>
</feature>
<evidence type="ECO:0000256" key="5">
    <source>
        <dbReference type="ARBA" id="ARBA00034808"/>
    </source>
</evidence>
<dbReference type="GO" id="GO:0000724">
    <property type="term" value="P:double-strand break repair via homologous recombination"/>
    <property type="evidence" value="ECO:0007669"/>
    <property type="project" value="TreeGrafter"/>
</dbReference>
<dbReference type="GO" id="GO:0005737">
    <property type="term" value="C:cytoplasm"/>
    <property type="evidence" value="ECO:0007669"/>
    <property type="project" value="TreeGrafter"/>
</dbReference>
<dbReference type="SUPFAM" id="SSF52540">
    <property type="entry name" value="P-loop containing nucleoside triphosphate hydrolases"/>
    <property type="match status" value="1"/>
</dbReference>
<dbReference type="InterPro" id="IPR011545">
    <property type="entry name" value="DEAD/DEAH_box_helicase_dom"/>
</dbReference>
<feature type="compositionally biased region" description="Basic and acidic residues" evidence="6">
    <location>
        <begin position="405"/>
        <end position="425"/>
    </location>
</feature>
<feature type="domain" description="Helicase ATP-binding" evidence="7">
    <location>
        <begin position="53"/>
        <end position="226"/>
    </location>
</feature>
<proteinExistence type="inferred from homology"/>
<comment type="similarity">
    <text evidence="1">Belongs to the helicase family. RecQ subfamily.</text>
</comment>
<evidence type="ECO:0000313" key="9">
    <source>
        <dbReference type="EMBL" id="TFY63189.1"/>
    </source>
</evidence>
<evidence type="ECO:0000256" key="1">
    <source>
        <dbReference type="ARBA" id="ARBA00005446"/>
    </source>
</evidence>
<sequence>MPDPPRTPPRRPAPALGSTRPRSPKFATQRVKADVKKAFNLPFDPDEWQAEVISRVLRGYDSIFCAGTGYGKSLVFHGIAKLAGENKAVIVICPLKALEADQLREAEAKGLRAVMINEDNSKTKSAWAEARTRAQMIYISPEMALSDSFTKLWKDGAFRERLQAVIIDEAHCVDEWGKDDFRKQYRQLNILRHYTGRDIPFVACTATCATPTFDVLWETLGYGDRPFWGLDVGCDRPNLLYDVRAISNKANPVLDILNILPSSLNAQTTLDDIPKTILYFESENDCLQAKNTLRKCLPAHLRDVVYAFSSTLSEKAKTQTWARFREGRLRILCATDAAGMGCNVPDIRYVIVVGSPRSLSVVAQRWGRAGRDRTTPATCILLVPPWAFRPKPAETAVIHPSVQRMRKESSRKVKGETKKDAEQRARLPPPLEQFINCGAAGSENRTLCARLSAQSILPADEIDNVPNTRPIGQRSAGFTLARFAVRAHLDSPGPRTASSTKSMLSPLLGTTPRLPPNFVNG</sequence>
<dbReference type="Proteomes" id="UP000298390">
    <property type="component" value="Unassembled WGS sequence"/>
</dbReference>
<evidence type="ECO:0000259" key="8">
    <source>
        <dbReference type="PROSITE" id="PS51194"/>
    </source>
</evidence>
<evidence type="ECO:0000256" key="4">
    <source>
        <dbReference type="ARBA" id="ARBA00034617"/>
    </source>
</evidence>
<name>A0A4Y9YQ68_9APHY</name>
<dbReference type="PANTHER" id="PTHR13710:SF120">
    <property type="entry name" value="BIFUNCTIONAL 3'-5' EXONUCLEASE_ATP-DEPENDENT HELICASE WRN"/>
    <property type="match status" value="1"/>
</dbReference>
<dbReference type="PROSITE" id="PS51192">
    <property type="entry name" value="HELICASE_ATP_BIND_1"/>
    <property type="match status" value="1"/>
</dbReference>
<dbReference type="GO" id="GO:0005524">
    <property type="term" value="F:ATP binding"/>
    <property type="evidence" value="ECO:0007669"/>
    <property type="project" value="UniProtKB-KW"/>
</dbReference>
<dbReference type="Pfam" id="PF00270">
    <property type="entry name" value="DEAD"/>
    <property type="match status" value="1"/>
</dbReference>
<evidence type="ECO:0000256" key="2">
    <source>
        <dbReference type="ARBA" id="ARBA00022741"/>
    </source>
</evidence>
<gene>
    <name evidence="9" type="ORF">EVJ58_g3389</name>
</gene>
<dbReference type="Gene3D" id="3.40.50.300">
    <property type="entry name" value="P-loop containing nucleotide triphosphate hydrolases"/>
    <property type="match status" value="2"/>
</dbReference>